<dbReference type="InterPro" id="IPR027383">
    <property type="entry name" value="Znf_put"/>
</dbReference>
<gene>
    <name evidence="5" type="ORF">SCNU_03797</name>
</gene>
<dbReference type="Pfam" id="PF13490">
    <property type="entry name" value="zf-HC2"/>
    <property type="match status" value="1"/>
</dbReference>
<feature type="region of interest" description="Disordered" evidence="3">
    <location>
        <begin position="1"/>
        <end position="34"/>
    </location>
</feature>
<dbReference type="RefSeq" id="WP_009678028.1">
    <property type="nucleotide sequence ID" value="NZ_AEUD01000002.1"/>
</dbReference>
<dbReference type="EMBL" id="AEUD01000002">
    <property type="protein sequence ID" value="EGD56644.1"/>
    <property type="molecule type" value="Genomic_DNA"/>
</dbReference>
<dbReference type="Gene3D" id="1.10.10.1320">
    <property type="entry name" value="Anti-sigma factor, zinc-finger domain"/>
    <property type="match status" value="1"/>
</dbReference>
<keyword evidence="6" id="KW-1185">Reference proteome</keyword>
<dbReference type="AlphaFoldDB" id="F1YFA5"/>
<dbReference type="Proteomes" id="UP000035065">
    <property type="component" value="Unassembled WGS sequence"/>
</dbReference>
<sequence length="122" mass="13332">MGLGQAGRSRGSRWLPAASSITPNPGYRRPTGFASTQHLNPEAVVAYVDNELTAQAAARADAHLAMCPDCAREVTAQARARSMLQTCQNDLSVPDSLRAQLSQIPTQEIDLRSDRRTNRWGR</sequence>
<evidence type="ECO:0000256" key="1">
    <source>
        <dbReference type="ARBA" id="ARBA00023015"/>
    </source>
</evidence>
<organism evidence="5 6">
    <name type="scientific">Gordonia neofelifaecis NRRL B-59395</name>
    <dbReference type="NCBI Taxonomy" id="644548"/>
    <lineage>
        <taxon>Bacteria</taxon>
        <taxon>Bacillati</taxon>
        <taxon>Actinomycetota</taxon>
        <taxon>Actinomycetes</taxon>
        <taxon>Mycobacteriales</taxon>
        <taxon>Gordoniaceae</taxon>
        <taxon>Gordonia</taxon>
    </lineage>
</organism>
<evidence type="ECO:0000256" key="3">
    <source>
        <dbReference type="SAM" id="MobiDB-lite"/>
    </source>
</evidence>
<accession>F1YFA5</accession>
<dbReference type="STRING" id="644548.SCNU_03797"/>
<keyword evidence="1" id="KW-0805">Transcription regulation</keyword>
<proteinExistence type="predicted"/>
<evidence type="ECO:0000259" key="4">
    <source>
        <dbReference type="Pfam" id="PF13490"/>
    </source>
</evidence>
<dbReference type="InterPro" id="IPR041916">
    <property type="entry name" value="Anti_sigma_zinc_sf"/>
</dbReference>
<evidence type="ECO:0000313" key="6">
    <source>
        <dbReference type="Proteomes" id="UP000035065"/>
    </source>
</evidence>
<comment type="caution">
    <text evidence="5">The sequence shown here is derived from an EMBL/GenBank/DDBJ whole genome shotgun (WGS) entry which is preliminary data.</text>
</comment>
<protein>
    <recommendedName>
        <fullName evidence="4">Putative zinc-finger domain-containing protein</fullName>
    </recommendedName>
</protein>
<feature type="domain" description="Putative zinc-finger" evidence="4">
    <location>
        <begin position="43"/>
        <end position="71"/>
    </location>
</feature>
<keyword evidence="2" id="KW-0804">Transcription</keyword>
<evidence type="ECO:0000256" key="2">
    <source>
        <dbReference type="ARBA" id="ARBA00023163"/>
    </source>
</evidence>
<reference evidence="5 6" key="1">
    <citation type="journal article" date="2011" name="J. Bacteriol.">
        <title>Draft Genome Sequence of Gordonia neofelifaecis NRRL B-59395, a Cholesterol-Degrading Actinomycete.</title>
        <authorList>
            <person name="Ge F."/>
            <person name="Li W."/>
            <person name="Chen G."/>
            <person name="Liu Y."/>
            <person name="Zhang G."/>
            <person name="Yong B."/>
            <person name="Wang Q."/>
            <person name="Wang N."/>
            <person name="Huang Z."/>
            <person name="Li W."/>
            <person name="Wang J."/>
            <person name="Wu C."/>
            <person name="Xie Q."/>
            <person name="Liu G."/>
        </authorList>
    </citation>
    <scope>NUCLEOTIDE SEQUENCE [LARGE SCALE GENOMIC DNA]</scope>
    <source>
        <strain evidence="5 6">NRRL B-59395</strain>
    </source>
</reference>
<dbReference type="eggNOG" id="COG5662">
    <property type="taxonomic scope" value="Bacteria"/>
</dbReference>
<name>F1YFA5_9ACTN</name>
<evidence type="ECO:0000313" key="5">
    <source>
        <dbReference type="EMBL" id="EGD56644.1"/>
    </source>
</evidence>